<protein>
    <submittedName>
        <fullName evidence="3">DegT/DnrJ/EryC1/StrS family aminotransferase</fullName>
    </submittedName>
</protein>
<keyword evidence="3" id="KW-0808">Transferase</keyword>
<proteinExistence type="inferred from homology"/>
<keyword evidence="3" id="KW-0032">Aminotransferase</keyword>
<dbReference type="PANTHER" id="PTHR30244">
    <property type="entry name" value="TRANSAMINASE"/>
    <property type="match status" value="1"/>
</dbReference>
<evidence type="ECO:0000313" key="3">
    <source>
        <dbReference type="EMBL" id="WED44121.1"/>
    </source>
</evidence>
<dbReference type="CDD" id="cd00616">
    <property type="entry name" value="AHBA_syn"/>
    <property type="match status" value="1"/>
</dbReference>
<sequence>MQFIDLKKQYKLIENDVLRSIQAVLEHGQYIMGPEIAKLEEQLAKFLGVKHAIVNSSGTDALLMALLALELEPGDEVITSPFSFFATAEVIALCQAKPVFVDIDPLTYNIDANQIEAKITAKTKAIMPVSLYGQCADMNAINAIAKKHGLPVIEDAAQSFGATYYGAYSCALSTIGCTSFFPSKPLGGYGDSGACFTDDDILAERMLEIRIHGQNARYCHRRIGINGRMDTIQAAILIEKMKLFPDEIALRQRVAQRYEELLAHIVKTPHIMSGNTSVFAQYTIEVPNREQFQKQMQALGIPTAVHYPVAMHQQEALAYLDYRLGDFPYAEKASKHVVSLPMHPYMSLEDQQKVARAVETCLSSELVGA</sequence>
<organism evidence="3 4">
    <name type="scientific">Legionella cardiaca</name>
    <dbReference type="NCBI Taxonomy" id="1071983"/>
    <lineage>
        <taxon>Bacteria</taxon>
        <taxon>Pseudomonadati</taxon>
        <taxon>Pseudomonadota</taxon>
        <taxon>Gammaproteobacteria</taxon>
        <taxon>Legionellales</taxon>
        <taxon>Legionellaceae</taxon>
        <taxon>Legionella</taxon>
    </lineage>
</organism>
<evidence type="ECO:0000256" key="2">
    <source>
        <dbReference type="RuleBase" id="RU004508"/>
    </source>
</evidence>
<name>A0ABY8AXE5_9GAMM</name>
<evidence type="ECO:0000313" key="4">
    <source>
        <dbReference type="Proteomes" id="UP001222087"/>
    </source>
</evidence>
<dbReference type="EMBL" id="CP119078">
    <property type="protein sequence ID" value="WED44121.1"/>
    <property type="molecule type" value="Genomic_DNA"/>
</dbReference>
<dbReference type="Gene3D" id="3.40.640.10">
    <property type="entry name" value="Type I PLP-dependent aspartate aminotransferase-like (Major domain)"/>
    <property type="match status" value="1"/>
</dbReference>
<gene>
    <name evidence="3" type="ORF">PXX05_04865</name>
</gene>
<dbReference type="Pfam" id="PF01041">
    <property type="entry name" value="DegT_DnrJ_EryC1"/>
    <property type="match status" value="1"/>
</dbReference>
<dbReference type="Proteomes" id="UP001222087">
    <property type="component" value="Chromosome"/>
</dbReference>
<comment type="similarity">
    <text evidence="2">Belongs to the DegT/DnrJ/EryC1 family.</text>
</comment>
<dbReference type="Gene3D" id="3.90.1150.10">
    <property type="entry name" value="Aspartate Aminotransferase, domain 1"/>
    <property type="match status" value="1"/>
</dbReference>
<keyword evidence="4" id="KW-1185">Reference proteome</keyword>
<dbReference type="PANTHER" id="PTHR30244:SF42">
    <property type="entry name" value="UDP-2-ACETAMIDO-2-DEOXY-3-OXO-D-GLUCURONATE AMINOTRANSFERASE"/>
    <property type="match status" value="1"/>
</dbReference>
<dbReference type="InterPro" id="IPR015424">
    <property type="entry name" value="PyrdxlP-dep_Trfase"/>
</dbReference>
<reference evidence="3 4" key="1">
    <citation type="submission" date="2023-02" db="EMBL/GenBank/DDBJ databases">
        <title>Genome Sequence of L. cardiaca H63T.</title>
        <authorList>
            <person name="Lopez A.E."/>
            <person name="Cianciotto N.P."/>
        </authorList>
    </citation>
    <scope>NUCLEOTIDE SEQUENCE [LARGE SCALE GENOMIC DNA]</scope>
    <source>
        <strain evidence="3 4">H63</strain>
    </source>
</reference>
<dbReference type="InterPro" id="IPR015421">
    <property type="entry name" value="PyrdxlP-dep_Trfase_major"/>
</dbReference>
<accession>A0ABY8AXE5</accession>
<dbReference type="InterPro" id="IPR000653">
    <property type="entry name" value="DegT/StrS_aminotransferase"/>
</dbReference>
<keyword evidence="1 2" id="KW-0663">Pyridoxal phosphate</keyword>
<dbReference type="InterPro" id="IPR015422">
    <property type="entry name" value="PyrdxlP-dep_Trfase_small"/>
</dbReference>
<dbReference type="SUPFAM" id="SSF53383">
    <property type="entry name" value="PLP-dependent transferases"/>
    <property type="match status" value="1"/>
</dbReference>
<dbReference type="RefSeq" id="WP_275089938.1">
    <property type="nucleotide sequence ID" value="NZ_CP119078.1"/>
</dbReference>
<dbReference type="PIRSF" id="PIRSF000390">
    <property type="entry name" value="PLP_StrS"/>
    <property type="match status" value="1"/>
</dbReference>
<evidence type="ECO:0000256" key="1">
    <source>
        <dbReference type="ARBA" id="ARBA00022898"/>
    </source>
</evidence>
<dbReference type="GO" id="GO:0008483">
    <property type="term" value="F:transaminase activity"/>
    <property type="evidence" value="ECO:0007669"/>
    <property type="project" value="UniProtKB-KW"/>
</dbReference>